<dbReference type="GO" id="GO:0061504">
    <property type="term" value="P:cyclic threonylcarbamoyladenosine biosynthetic process"/>
    <property type="evidence" value="ECO:0007669"/>
    <property type="project" value="TreeGrafter"/>
</dbReference>
<name>A0A9D1QER3_9BACT</name>
<dbReference type="AlphaFoldDB" id="A0A9D1QER3"/>
<organism evidence="3 4">
    <name type="scientific">Candidatus Rikenella faecigallinarum</name>
    <dbReference type="NCBI Taxonomy" id="2838745"/>
    <lineage>
        <taxon>Bacteria</taxon>
        <taxon>Pseudomonadati</taxon>
        <taxon>Bacteroidota</taxon>
        <taxon>Bacteroidia</taxon>
        <taxon>Bacteroidales</taxon>
        <taxon>Rikenellaceae</taxon>
        <taxon>Rikenella</taxon>
    </lineage>
</organism>
<dbReference type="PANTHER" id="PTHR43267">
    <property type="entry name" value="TRNA THREONYLCARBAMOYLADENOSINE DEHYDRATASE"/>
    <property type="match status" value="1"/>
</dbReference>
<reference evidence="3" key="1">
    <citation type="journal article" date="2021" name="PeerJ">
        <title>Extensive microbial diversity within the chicken gut microbiome revealed by metagenomics and culture.</title>
        <authorList>
            <person name="Gilroy R."/>
            <person name="Ravi A."/>
            <person name="Getino M."/>
            <person name="Pursley I."/>
            <person name="Horton D.L."/>
            <person name="Alikhan N.F."/>
            <person name="Baker D."/>
            <person name="Gharbi K."/>
            <person name="Hall N."/>
            <person name="Watson M."/>
            <person name="Adriaenssens E.M."/>
            <person name="Foster-Nyarko E."/>
            <person name="Jarju S."/>
            <person name="Secka A."/>
            <person name="Antonio M."/>
            <person name="Oren A."/>
            <person name="Chaudhuri R.R."/>
            <person name="La Ragione R."/>
            <person name="Hildebrand F."/>
            <person name="Pallen M.J."/>
        </authorList>
    </citation>
    <scope>NUCLEOTIDE SEQUENCE</scope>
    <source>
        <strain evidence="3">ChiBcec15-1070</strain>
    </source>
</reference>
<feature type="compositionally biased region" description="Low complexity" evidence="1">
    <location>
        <begin position="264"/>
        <end position="280"/>
    </location>
</feature>
<dbReference type="CDD" id="cd00755">
    <property type="entry name" value="YgdL_like"/>
    <property type="match status" value="1"/>
</dbReference>
<dbReference type="Pfam" id="PF00899">
    <property type="entry name" value="ThiF"/>
    <property type="match status" value="1"/>
</dbReference>
<feature type="domain" description="THIF-type NAD/FAD binding fold" evidence="2">
    <location>
        <begin position="15"/>
        <end position="245"/>
    </location>
</feature>
<evidence type="ECO:0000313" key="3">
    <source>
        <dbReference type="EMBL" id="HIW11436.1"/>
    </source>
</evidence>
<dbReference type="InterPro" id="IPR000594">
    <property type="entry name" value="ThiF_NAD_FAD-bd"/>
</dbReference>
<sequence>MTEPAPVWCERTELLLGTETYEKLRHAHVLVVGLGGVGAYAAEMIARAGVERMTIVDADVVSPSNINRQLVALHSTVGQPKADVLAARLRDINPAIELTVIAEYIRDEATDRLLDHEPSYSFVVDAIDTLAPKVNLIKGCLDRGIPLVSSMGAGAKTDPTLIEIKDIGRSHHCPLAHMLRKRLHKLGIRSGFPVVFSPEAVRPGSMILCEEQNKKSNVGTISYMPAVFGCACASVAIRTLIGEMYPPIHRRLPSGSRLTPYPCTAAPEETSTAASGTSLSNQPPCNP</sequence>
<dbReference type="GO" id="GO:0008641">
    <property type="term" value="F:ubiquitin-like modifier activating enzyme activity"/>
    <property type="evidence" value="ECO:0007669"/>
    <property type="project" value="InterPro"/>
</dbReference>
<evidence type="ECO:0000256" key="1">
    <source>
        <dbReference type="SAM" id="MobiDB-lite"/>
    </source>
</evidence>
<dbReference type="Proteomes" id="UP000823926">
    <property type="component" value="Unassembled WGS sequence"/>
</dbReference>
<dbReference type="InterPro" id="IPR035985">
    <property type="entry name" value="Ubiquitin-activating_enz"/>
</dbReference>
<feature type="region of interest" description="Disordered" evidence="1">
    <location>
        <begin position="260"/>
        <end position="287"/>
    </location>
</feature>
<dbReference type="GO" id="GO:0061503">
    <property type="term" value="F:tRNA threonylcarbamoyladenosine dehydratase"/>
    <property type="evidence" value="ECO:0007669"/>
    <property type="project" value="TreeGrafter"/>
</dbReference>
<accession>A0A9D1QER3</accession>
<dbReference type="PANTHER" id="PTHR43267:SF1">
    <property type="entry name" value="TRNA THREONYLCARBAMOYLADENOSINE DEHYDRATASE"/>
    <property type="match status" value="1"/>
</dbReference>
<proteinExistence type="predicted"/>
<dbReference type="Gene3D" id="3.40.50.720">
    <property type="entry name" value="NAD(P)-binding Rossmann-like Domain"/>
    <property type="match status" value="1"/>
</dbReference>
<comment type="caution">
    <text evidence="3">The sequence shown here is derived from an EMBL/GenBank/DDBJ whole genome shotgun (WGS) entry which is preliminary data.</text>
</comment>
<dbReference type="SUPFAM" id="SSF69572">
    <property type="entry name" value="Activating enzymes of the ubiquitin-like proteins"/>
    <property type="match status" value="1"/>
</dbReference>
<dbReference type="InterPro" id="IPR045886">
    <property type="entry name" value="ThiF/MoeB/HesA"/>
</dbReference>
<evidence type="ECO:0000313" key="4">
    <source>
        <dbReference type="Proteomes" id="UP000823926"/>
    </source>
</evidence>
<evidence type="ECO:0000259" key="2">
    <source>
        <dbReference type="Pfam" id="PF00899"/>
    </source>
</evidence>
<dbReference type="EMBL" id="DXHL01000036">
    <property type="protein sequence ID" value="HIW11436.1"/>
    <property type="molecule type" value="Genomic_DNA"/>
</dbReference>
<gene>
    <name evidence="3" type="ORF">H9888_08080</name>
</gene>
<protein>
    <submittedName>
        <fullName evidence="3">tRNA threonylcarbamoyladenosine dehydratase</fullName>
    </submittedName>
</protein>
<reference evidence="3" key="2">
    <citation type="submission" date="2021-04" db="EMBL/GenBank/DDBJ databases">
        <authorList>
            <person name="Gilroy R."/>
        </authorList>
    </citation>
    <scope>NUCLEOTIDE SEQUENCE</scope>
    <source>
        <strain evidence="3">ChiBcec15-1070</strain>
    </source>
</reference>